<feature type="signal peptide" evidence="3">
    <location>
        <begin position="1"/>
        <end position="20"/>
    </location>
</feature>
<organism evidence="4 5">
    <name type="scientific">Tribolium castaneum</name>
    <name type="common">Red flour beetle</name>
    <dbReference type="NCBI Taxonomy" id="7070"/>
    <lineage>
        <taxon>Eukaryota</taxon>
        <taxon>Metazoa</taxon>
        <taxon>Ecdysozoa</taxon>
        <taxon>Arthropoda</taxon>
        <taxon>Hexapoda</taxon>
        <taxon>Insecta</taxon>
        <taxon>Pterygota</taxon>
        <taxon>Neoptera</taxon>
        <taxon>Endopterygota</taxon>
        <taxon>Coleoptera</taxon>
        <taxon>Polyphaga</taxon>
        <taxon>Cucujiformia</taxon>
        <taxon>Tenebrionidae</taxon>
        <taxon>Tenebrionidae incertae sedis</taxon>
        <taxon>Tribolium</taxon>
    </lineage>
</organism>
<dbReference type="Proteomes" id="UP000007266">
    <property type="component" value="Linkage group 6"/>
</dbReference>
<evidence type="ECO:0000256" key="3">
    <source>
        <dbReference type="SAM" id="SignalP"/>
    </source>
</evidence>
<dbReference type="PANTHER" id="PTHR24366:SF96">
    <property type="entry name" value="LEUCINE RICH REPEAT CONTAINING 53"/>
    <property type="match status" value="1"/>
</dbReference>
<dbReference type="OMA" id="GEMICDE"/>
<dbReference type="KEGG" id="tca:103313375"/>
<reference evidence="4 5" key="1">
    <citation type="journal article" date="2008" name="Nature">
        <title>The genome of the model beetle and pest Tribolium castaneum.</title>
        <authorList>
            <consortium name="Tribolium Genome Sequencing Consortium"/>
            <person name="Richards S."/>
            <person name="Gibbs R.A."/>
            <person name="Weinstock G.M."/>
            <person name="Brown S.J."/>
            <person name="Denell R."/>
            <person name="Beeman R.W."/>
            <person name="Gibbs R."/>
            <person name="Beeman R.W."/>
            <person name="Brown S.J."/>
            <person name="Bucher G."/>
            <person name="Friedrich M."/>
            <person name="Grimmelikhuijzen C.J."/>
            <person name="Klingler M."/>
            <person name="Lorenzen M."/>
            <person name="Richards S."/>
            <person name="Roth S."/>
            <person name="Schroder R."/>
            <person name="Tautz D."/>
            <person name="Zdobnov E.M."/>
            <person name="Muzny D."/>
            <person name="Gibbs R.A."/>
            <person name="Weinstock G.M."/>
            <person name="Attaway T."/>
            <person name="Bell S."/>
            <person name="Buhay C.J."/>
            <person name="Chandrabose M.N."/>
            <person name="Chavez D."/>
            <person name="Clerk-Blankenburg K.P."/>
            <person name="Cree A."/>
            <person name="Dao M."/>
            <person name="Davis C."/>
            <person name="Chacko J."/>
            <person name="Dinh H."/>
            <person name="Dugan-Rocha S."/>
            <person name="Fowler G."/>
            <person name="Garner T.T."/>
            <person name="Garnes J."/>
            <person name="Gnirke A."/>
            <person name="Hawes A."/>
            <person name="Hernandez J."/>
            <person name="Hines S."/>
            <person name="Holder M."/>
            <person name="Hume J."/>
            <person name="Jhangiani S.N."/>
            <person name="Joshi V."/>
            <person name="Khan Z.M."/>
            <person name="Jackson L."/>
            <person name="Kovar C."/>
            <person name="Kowis A."/>
            <person name="Lee S."/>
            <person name="Lewis L.R."/>
            <person name="Margolis J."/>
            <person name="Morgan M."/>
            <person name="Nazareth L.V."/>
            <person name="Nguyen N."/>
            <person name="Okwuonu G."/>
            <person name="Parker D."/>
            <person name="Richards S."/>
            <person name="Ruiz S.J."/>
            <person name="Santibanez J."/>
            <person name="Savard J."/>
            <person name="Scherer S.E."/>
            <person name="Schneider B."/>
            <person name="Sodergren E."/>
            <person name="Tautz D."/>
            <person name="Vattahil S."/>
            <person name="Villasana D."/>
            <person name="White C.S."/>
            <person name="Wright R."/>
            <person name="Park Y."/>
            <person name="Beeman R.W."/>
            <person name="Lord J."/>
            <person name="Oppert B."/>
            <person name="Lorenzen M."/>
            <person name="Brown S."/>
            <person name="Wang L."/>
            <person name="Savard J."/>
            <person name="Tautz D."/>
            <person name="Richards S."/>
            <person name="Weinstock G."/>
            <person name="Gibbs R.A."/>
            <person name="Liu Y."/>
            <person name="Worley K."/>
            <person name="Weinstock G."/>
            <person name="Elsik C.G."/>
            <person name="Reese J.T."/>
            <person name="Elhaik E."/>
            <person name="Landan G."/>
            <person name="Graur D."/>
            <person name="Arensburger P."/>
            <person name="Atkinson P."/>
            <person name="Beeman R.W."/>
            <person name="Beidler J."/>
            <person name="Brown S.J."/>
            <person name="Demuth J.P."/>
            <person name="Drury D.W."/>
            <person name="Du Y.Z."/>
            <person name="Fujiwara H."/>
            <person name="Lorenzen M."/>
            <person name="Maselli V."/>
            <person name="Osanai M."/>
            <person name="Park Y."/>
            <person name="Robertson H.M."/>
            <person name="Tu Z."/>
            <person name="Wang J.J."/>
            <person name="Wang S."/>
            <person name="Richards S."/>
            <person name="Song H."/>
            <person name="Zhang L."/>
            <person name="Sodergren E."/>
            <person name="Werner D."/>
            <person name="Stanke M."/>
            <person name="Morgenstern B."/>
            <person name="Solovyev V."/>
            <person name="Kosarev P."/>
            <person name="Brown G."/>
            <person name="Chen H.C."/>
            <person name="Ermolaeva O."/>
            <person name="Hlavina W."/>
            <person name="Kapustin Y."/>
            <person name="Kiryutin B."/>
            <person name="Kitts P."/>
            <person name="Maglott D."/>
            <person name="Pruitt K."/>
            <person name="Sapojnikov V."/>
            <person name="Souvorov A."/>
            <person name="Mackey A.J."/>
            <person name="Waterhouse R.M."/>
            <person name="Wyder S."/>
            <person name="Zdobnov E.M."/>
            <person name="Zdobnov E.M."/>
            <person name="Wyder S."/>
            <person name="Kriventseva E.V."/>
            <person name="Kadowaki T."/>
            <person name="Bork P."/>
            <person name="Aranda M."/>
            <person name="Bao R."/>
            <person name="Beermann A."/>
            <person name="Berns N."/>
            <person name="Bolognesi R."/>
            <person name="Bonneton F."/>
            <person name="Bopp D."/>
            <person name="Brown S.J."/>
            <person name="Bucher G."/>
            <person name="Butts T."/>
            <person name="Chaumot A."/>
            <person name="Denell R.E."/>
            <person name="Ferrier D.E."/>
            <person name="Friedrich M."/>
            <person name="Gordon C.M."/>
            <person name="Jindra M."/>
            <person name="Klingler M."/>
            <person name="Lan Q."/>
            <person name="Lattorff H.M."/>
            <person name="Laudet V."/>
            <person name="von Levetsow C."/>
            <person name="Liu Z."/>
            <person name="Lutz R."/>
            <person name="Lynch J.A."/>
            <person name="da Fonseca R.N."/>
            <person name="Posnien N."/>
            <person name="Reuter R."/>
            <person name="Roth S."/>
            <person name="Savard J."/>
            <person name="Schinko J.B."/>
            <person name="Schmitt C."/>
            <person name="Schoppmeier M."/>
            <person name="Schroder R."/>
            <person name="Shippy T.D."/>
            <person name="Simonnet F."/>
            <person name="Marques-Souza H."/>
            <person name="Tautz D."/>
            <person name="Tomoyasu Y."/>
            <person name="Trauner J."/>
            <person name="Van der Zee M."/>
            <person name="Vervoort M."/>
            <person name="Wittkopp N."/>
            <person name="Wimmer E.A."/>
            <person name="Yang X."/>
            <person name="Jones A.K."/>
            <person name="Sattelle D.B."/>
            <person name="Ebert P.R."/>
            <person name="Nelson D."/>
            <person name="Scott J.G."/>
            <person name="Beeman R.W."/>
            <person name="Muthukrishnan S."/>
            <person name="Kramer K.J."/>
            <person name="Arakane Y."/>
            <person name="Beeman R.W."/>
            <person name="Zhu Q."/>
            <person name="Hogenkamp D."/>
            <person name="Dixit R."/>
            <person name="Oppert B."/>
            <person name="Jiang H."/>
            <person name="Zou Z."/>
            <person name="Marshall J."/>
            <person name="Elpidina E."/>
            <person name="Vinokurov K."/>
            <person name="Oppert C."/>
            <person name="Zou Z."/>
            <person name="Evans J."/>
            <person name="Lu Z."/>
            <person name="Zhao P."/>
            <person name="Sumathipala N."/>
            <person name="Altincicek B."/>
            <person name="Vilcinskas A."/>
            <person name="Williams M."/>
            <person name="Hultmark D."/>
            <person name="Hetru C."/>
            <person name="Jiang H."/>
            <person name="Grimmelikhuijzen C.J."/>
            <person name="Hauser F."/>
            <person name="Cazzamali G."/>
            <person name="Williamson M."/>
            <person name="Park Y."/>
            <person name="Li B."/>
            <person name="Tanaka Y."/>
            <person name="Predel R."/>
            <person name="Neupert S."/>
            <person name="Schachtner J."/>
            <person name="Verleyen P."/>
            <person name="Raible F."/>
            <person name="Bork P."/>
            <person name="Friedrich M."/>
            <person name="Walden K.K."/>
            <person name="Robertson H.M."/>
            <person name="Angeli S."/>
            <person name="Foret S."/>
            <person name="Bucher G."/>
            <person name="Schuetz S."/>
            <person name="Maleszka R."/>
            <person name="Wimmer E.A."/>
            <person name="Beeman R.W."/>
            <person name="Lorenzen M."/>
            <person name="Tomoyasu Y."/>
            <person name="Miller S.C."/>
            <person name="Grossmann D."/>
            <person name="Bucher G."/>
        </authorList>
    </citation>
    <scope>NUCLEOTIDE SEQUENCE [LARGE SCALE GENOMIC DNA]</scope>
    <source>
        <strain evidence="4 5">Georgia GA2</strain>
    </source>
</reference>
<dbReference type="Gene3D" id="3.80.10.10">
    <property type="entry name" value="Ribonuclease Inhibitor"/>
    <property type="match status" value="2"/>
</dbReference>
<dbReference type="InParanoid" id="D2A593"/>
<dbReference type="SUPFAM" id="SSF52058">
    <property type="entry name" value="L domain-like"/>
    <property type="match status" value="1"/>
</dbReference>
<gene>
    <name evidence="4" type="primary">AUGUSTUS-3.0.2_15210</name>
    <name evidence="4" type="ORF">TcasGA2_TC015210</name>
</gene>
<evidence type="ECO:0000313" key="5">
    <source>
        <dbReference type="Proteomes" id="UP000007266"/>
    </source>
</evidence>
<dbReference type="InterPro" id="IPR032675">
    <property type="entry name" value="LRR_dom_sf"/>
</dbReference>
<evidence type="ECO:0000256" key="2">
    <source>
        <dbReference type="ARBA" id="ARBA00022737"/>
    </source>
</evidence>
<dbReference type="PROSITE" id="PS51450">
    <property type="entry name" value="LRR"/>
    <property type="match status" value="2"/>
</dbReference>
<keyword evidence="2" id="KW-0677">Repeat</keyword>
<dbReference type="OrthoDB" id="1055097at2759"/>
<proteinExistence type="predicted"/>
<sequence>MCKFLLIVVTTSLTLKLILAFCEESYVIICDDLIDIEELQTDGAVSWRHVLIGSNHYKSEPPNHILTYKHITALSRTKSLTILNQIKLITSNAFGFSNNLLQHLNFFNNKIATIRDHSFAKLENLREVYLENNEIHHLGRAIFKGTSLEIVNLSRNKLESITTAFLETRIKWLLLNHNNLSFIEARAFPDNLEQLELNHNNLEDLESNLFQNLHNLKELFIEHNLLKTVPDIAPLTRIQYLHFAHNQIQKVYYRFDKHETLEFVDFSSNFIRNVATEVFSSDSPPLVILTFNRLTNLEFNNWEKKTDLGLYGNPWNCDCLFKIETNLRKYKHLSSCEFPRSLNGKLPICVEGGKCEDVDEIKEADISRFREETTYFEDKIDCYFRL</sequence>
<keyword evidence="5" id="KW-1185">Reference proteome</keyword>
<evidence type="ECO:0000256" key="1">
    <source>
        <dbReference type="ARBA" id="ARBA00022614"/>
    </source>
</evidence>
<keyword evidence="3" id="KW-0732">Signal</keyword>
<keyword evidence="4" id="KW-0812">Transmembrane</keyword>
<dbReference type="HOGENOM" id="CLU_678503_0_0_1"/>
<evidence type="ECO:0000313" key="4">
    <source>
        <dbReference type="EMBL" id="EFA05110.1"/>
    </source>
</evidence>
<dbReference type="EMBL" id="KQ971345">
    <property type="protein sequence ID" value="EFA05110.1"/>
    <property type="molecule type" value="Genomic_DNA"/>
</dbReference>
<dbReference type="PhylomeDB" id="D2A593"/>
<dbReference type="SMART" id="SM00369">
    <property type="entry name" value="LRR_TYP"/>
    <property type="match status" value="6"/>
</dbReference>
<protein>
    <submittedName>
        <fullName evidence="4">Leucine-rich repeat transmembrane protein FLRT2-like Protein</fullName>
    </submittedName>
</protein>
<dbReference type="Pfam" id="PF13855">
    <property type="entry name" value="LRR_8"/>
    <property type="match status" value="2"/>
</dbReference>
<feature type="chain" id="PRO_5003027147" evidence="3">
    <location>
        <begin position="21"/>
        <end position="386"/>
    </location>
</feature>
<dbReference type="PANTHER" id="PTHR24366">
    <property type="entry name" value="IG(IMMUNOGLOBULIN) AND LRR(LEUCINE RICH REPEAT) DOMAINS"/>
    <property type="match status" value="1"/>
</dbReference>
<dbReference type="InterPro" id="IPR003591">
    <property type="entry name" value="Leu-rich_rpt_typical-subtyp"/>
</dbReference>
<name>D2A593_TRICA</name>
<keyword evidence="1" id="KW-0433">Leucine-rich repeat</keyword>
<dbReference type="STRING" id="7070.D2A593"/>
<dbReference type="InterPro" id="IPR001611">
    <property type="entry name" value="Leu-rich_rpt"/>
</dbReference>
<accession>D2A593</accession>
<dbReference type="AlphaFoldDB" id="D2A593"/>
<dbReference type="eggNOG" id="KOG0619">
    <property type="taxonomic scope" value="Eukaryota"/>
</dbReference>
<reference evidence="4 5" key="2">
    <citation type="journal article" date="2010" name="Nucleic Acids Res.">
        <title>BeetleBase in 2010: revisions to provide comprehensive genomic information for Tribolium castaneum.</title>
        <authorList>
            <person name="Kim H.S."/>
            <person name="Murphy T."/>
            <person name="Xia J."/>
            <person name="Caragea D."/>
            <person name="Park Y."/>
            <person name="Beeman R.W."/>
            <person name="Lorenzen M.D."/>
            <person name="Butcher S."/>
            <person name="Manak J.R."/>
            <person name="Brown S.J."/>
        </authorList>
    </citation>
    <scope>GENOME REANNOTATION</scope>
    <source>
        <strain evidence="4 5">Georgia GA2</strain>
    </source>
</reference>
<keyword evidence="4" id="KW-0472">Membrane</keyword>